<keyword evidence="1" id="KW-0862">Zinc</keyword>
<dbReference type="EMBL" id="JAIWYP010000014">
    <property type="protein sequence ID" value="KAH3706962.1"/>
    <property type="molecule type" value="Genomic_DNA"/>
</dbReference>
<evidence type="ECO:0000259" key="3">
    <source>
        <dbReference type="PROSITE" id="PS50119"/>
    </source>
</evidence>
<gene>
    <name evidence="4" type="ORF">DPMN_066353</name>
</gene>
<sequence>MAHALKCGPCLFEEVTVDPKHFCVDCREYLCTACAREHRRHKVSREHKLLGETELPQDVTLFEEMKKLSNCPIHQDVELDQYCKSHNVLICLHCLKSDHRLCENRVDLIILLEDEYASENLRERIIALKRKCQVQVTETMNLSEAANTNGKEVQQHINTLVETLRKNVENLEKKLNKELESSILHVTEPFRRSEQTLSSIEKKALSYENLFDLASKFGSMKQNAVLHLLASKLMKELEEDELIKKNLTVKIKCVQTVSTDDIVNTINQCDVLLASAYEQGSELCSDEALDEGSLIFPAPKTRTVATQVEQQIASNTNTSRKYLCEMKIVYDSIKLLLCECKQNDGVHPVIALDVLTDGRILLLHKKMIKIYLMKLSLLSYLNLSSIAKDMCVVEEKKDGVFTVAICCGFVGKKITFLEYNDVFREKYVIDCNGSLESVTMLGHHLLVVHTNGIQLLDISTGHVCYAFDEKRRARDGSNISGNINRIRACKTTKKIVVACQDTLFQVKIEDGECQKDTVHAVCPFVWKYRKTHDAQPEIKDIRDIKWDSQGNIYIANGHGVYQFFLINGVFKERALITMCGNCSAITIDEHRNRIVVGYSNSNLVHVYEYK</sequence>
<reference evidence="4" key="2">
    <citation type="submission" date="2020-11" db="EMBL/GenBank/DDBJ databases">
        <authorList>
            <person name="McCartney M.A."/>
            <person name="Auch B."/>
            <person name="Kono T."/>
            <person name="Mallez S."/>
            <person name="Becker A."/>
            <person name="Gohl D.M."/>
            <person name="Silverstein K.A.T."/>
            <person name="Koren S."/>
            <person name="Bechman K.B."/>
            <person name="Herman A."/>
            <person name="Abrahante J.E."/>
            <person name="Garbe J."/>
        </authorList>
    </citation>
    <scope>NUCLEOTIDE SEQUENCE</scope>
    <source>
        <strain evidence="4">Duluth1</strain>
        <tissue evidence="4">Whole animal</tissue>
    </source>
</reference>
<dbReference type="PANTHER" id="PTHR25462">
    <property type="entry name" value="BONUS, ISOFORM C-RELATED"/>
    <property type="match status" value="1"/>
</dbReference>
<feature type="domain" description="B box-type" evidence="3">
    <location>
        <begin position="22"/>
        <end position="52"/>
    </location>
</feature>
<dbReference type="SUPFAM" id="SSF50969">
    <property type="entry name" value="YVTN repeat-like/Quinoprotein amine dehydrogenase"/>
    <property type="match status" value="1"/>
</dbReference>
<dbReference type="GO" id="GO:0061630">
    <property type="term" value="F:ubiquitin protein ligase activity"/>
    <property type="evidence" value="ECO:0007669"/>
    <property type="project" value="TreeGrafter"/>
</dbReference>
<organism evidence="4 5">
    <name type="scientific">Dreissena polymorpha</name>
    <name type="common">Zebra mussel</name>
    <name type="synonym">Mytilus polymorpha</name>
    <dbReference type="NCBI Taxonomy" id="45954"/>
    <lineage>
        <taxon>Eukaryota</taxon>
        <taxon>Metazoa</taxon>
        <taxon>Spiralia</taxon>
        <taxon>Lophotrochozoa</taxon>
        <taxon>Mollusca</taxon>
        <taxon>Bivalvia</taxon>
        <taxon>Autobranchia</taxon>
        <taxon>Heteroconchia</taxon>
        <taxon>Euheterodonta</taxon>
        <taxon>Imparidentia</taxon>
        <taxon>Neoheterodontei</taxon>
        <taxon>Myida</taxon>
        <taxon>Dreissenoidea</taxon>
        <taxon>Dreissenidae</taxon>
        <taxon>Dreissena</taxon>
    </lineage>
</organism>
<dbReference type="InterPro" id="IPR000315">
    <property type="entry name" value="Znf_B-box"/>
</dbReference>
<dbReference type="GO" id="GO:0008270">
    <property type="term" value="F:zinc ion binding"/>
    <property type="evidence" value="ECO:0007669"/>
    <property type="project" value="UniProtKB-KW"/>
</dbReference>
<dbReference type="PANTHER" id="PTHR25462:SF291">
    <property type="entry name" value="E3 UBIQUITIN-PROTEIN LIGASE TRIM45"/>
    <property type="match status" value="1"/>
</dbReference>
<keyword evidence="5" id="KW-1185">Reference proteome</keyword>
<protein>
    <recommendedName>
        <fullName evidence="3">B box-type domain-containing protein</fullName>
    </recommendedName>
</protein>
<keyword evidence="2" id="KW-0175">Coiled coil</keyword>
<feature type="coiled-coil region" evidence="2">
    <location>
        <begin position="154"/>
        <end position="181"/>
    </location>
</feature>
<accession>A0A9D3YY89</accession>
<evidence type="ECO:0000313" key="5">
    <source>
        <dbReference type="Proteomes" id="UP000828390"/>
    </source>
</evidence>
<dbReference type="InterPro" id="IPR011044">
    <property type="entry name" value="Quino_amine_DH_bsu"/>
</dbReference>
<proteinExistence type="predicted"/>
<dbReference type="PROSITE" id="PS50119">
    <property type="entry name" value="ZF_BBOX"/>
    <property type="match status" value="2"/>
</dbReference>
<dbReference type="Proteomes" id="UP000828390">
    <property type="component" value="Unassembled WGS sequence"/>
</dbReference>
<comment type="caution">
    <text evidence="4">The sequence shown here is derived from an EMBL/GenBank/DDBJ whole genome shotgun (WGS) entry which is preliminary data.</text>
</comment>
<keyword evidence="1" id="KW-0863">Zinc-finger</keyword>
<dbReference type="InterPro" id="IPR047153">
    <property type="entry name" value="TRIM45/56/19-like"/>
</dbReference>
<evidence type="ECO:0000256" key="1">
    <source>
        <dbReference type="PROSITE-ProRule" id="PRU00024"/>
    </source>
</evidence>
<dbReference type="Gene3D" id="3.30.160.60">
    <property type="entry name" value="Classic Zinc Finger"/>
    <property type="match status" value="1"/>
</dbReference>
<reference evidence="4" key="1">
    <citation type="journal article" date="2019" name="bioRxiv">
        <title>The Genome of the Zebra Mussel, Dreissena polymorpha: A Resource for Invasive Species Research.</title>
        <authorList>
            <person name="McCartney M.A."/>
            <person name="Auch B."/>
            <person name="Kono T."/>
            <person name="Mallez S."/>
            <person name="Zhang Y."/>
            <person name="Obille A."/>
            <person name="Becker A."/>
            <person name="Abrahante J.E."/>
            <person name="Garbe J."/>
            <person name="Badalamenti J.P."/>
            <person name="Herman A."/>
            <person name="Mangelson H."/>
            <person name="Liachko I."/>
            <person name="Sullivan S."/>
            <person name="Sone E.D."/>
            <person name="Koren S."/>
            <person name="Silverstein K.A.T."/>
            <person name="Beckman K.B."/>
            <person name="Gohl D.M."/>
        </authorList>
    </citation>
    <scope>NUCLEOTIDE SEQUENCE</scope>
    <source>
        <strain evidence="4">Duluth1</strain>
        <tissue evidence="4">Whole animal</tissue>
    </source>
</reference>
<dbReference type="AlphaFoldDB" id="A0A9D3YY89"/>
<name>A0A9D3YY89_DREPO</name>
<keyword evidence="1" id="KW-0479">Metal-binding</keyword>
<evidence type="ECO:0000313" key="4">
    <source>
        <dbReference type="EMBL" id="KAH3706962.1"/>
    </source>
</evidence>
<dbReference type="SUPFAM" id="SSF57845">
    <property type="entry name" value="B-box zinc-binding domain"/>
    <property type="match status" value="1"/>
</dbReference>
<feature type="domain" description="B box-type" evidence="3">
    <location>
        <begin position="66"/>
        <end position="108"/>
    </location>
</feature>
<evidence type="ECO:0000256" key="2">
    <source>
        <dbReference type="SAM" id="Coils"/>
    </source>
</evidence>